<feature type="compositionally biased region" description="Polar residues" evidence="1">
    <location>
        <begin position="82"/>
        <end position="99"/>
    </location>
</feature>
<evidence type="ECO:0000313" key="2">
    <source>
        <dbReference type="EMBL" id="KAK0478574.1"/>
    </source>
</evidence>
<accession>A0AA39UDU7</accession>
<feature type="compositionally biased region" description="Polar residues" evidence="1">
    <location>
        <begin position="124"/>
        <end position="156"/>
    </location>
</feature>
<dbReference type="EMBL" id="JAUEPU010000096">
    <property type="protein sequence ID" value="KAK0478574.1"/>
    <property type="molecule type" value="Genomic_DNA"/>
</dbReference>
<protein>
    <submittedName>
        <fullName evidence="2">Uncharacterized protein</fullName>
    </submittedName>
</protein>
<reference evidence="2" key="1">
    <citation type="submission" date="2023-06" db="EMBL/GenBank/DDBJ databases">
        <authorList>
            <consortium name="Lawrence Berkeley National Laboratory"/>
            <person name="Ahrendt S."/>
            <person name="Sahu N."/>
            <person name="Indic B."/>
            <person name="Wong-Bajracharya J."/>
            <person name="Merenyi Z."/>
            <person name="Ke H.-M."/>
            <person name="Monk M."/>
            <person name="Kocsube S."/>
            <person name="Drula E."/>
            <person name="Lipzen A."/>
            <person name="Balint B."/>
            <person name="Henrissat B."/>
            <person name="Andreopoulos B."/>
            <person name="Martin F.M."/>
            <person name="Harder C.B."/>
            <person name="Rigling D."/>
            <person name="Ford K.L."/>
            <person name="Foster G.D."/>
            <person name="Pangilinan J."/>
            <person name="Papanicolaou A."/>
            <person name="Barry K."/>
            <person name="LaButti K."/>
            <person name="Viragh M."/>
            <person name="Koriabine M."/>
            <person name="Yan M."/>
            <person name="Riley R."/>
            <person name="Champramary S."/>
            <person name="Plett K.L."/>
            <person name="Tsai I.J."/>
            <person name="Slot J."/>
            <person name="Sipos G."/>
            <person name="Plett J."/>
            <person name="Nagy L.G."/>
            <person name="Grigoriev I.V."/>
        </authorList>
    </citation>
    <scope>NUCLEOTIDE SEQUENCE</scope>
    <source>
        <strain evidence="2">HWK02</strain>
    </source>
</reference>
<sequence length="232" mass="25098">MQIPCAPPITHPQTLSTPPPQNPQIHPTHDPQGCSPLGPPSQPTQNPSRTQRRPLDPPAPAQDPPRQPLPDSLTAPPRAQDAQPSTLHPQTPSIQNAQKPTPKPRMHPPHQSPPLAIWNPSSPPNETETQSPQLPGLSTTPPAVLHPSSTSQTPDLTTKPLKVVTSPPQAPGDPTRDECEQHFIQRRVKEELDSQASHAGARRASGPLRESGSLFDRLREDSASRSTCLLDQ</sequence>
<gene>
    <name evidence="2" type="ORF">EDD18DRAFT_1443473</name>
</gene>
<feature type="region of interest" description="Disordered" evidence="1">
    <location>
        <begin position="1"/>
        <end position="232"/>
    </location>
</feature>
<dbReference type="AlphaFoldDB" id="A0AA39UDU7"/>
<organism evidence="2 3">
    <name type="scientific">Armillaria luteobubalina</name>
    <dbReference type="NCBI Taxonomy" id="153913"/>
    <lineage>
        <taxon>Eukaryota</taxon>
        <taxon>Fungi</taxon>
        <taxon>Dikarya</taxon>
        <taxon>Basidiomycota</taxon>
        <taxon>Agaricomycotina</taxon>
        <taxon>Agaricomycetes</taxon>
        <taxon>Agaricomycetidae</taxon>
        <taxon>Agaricales</taxon>
        <taxon>Marasmiineae</taxon>
        <taxon>Physalacriaceae</taxon>
        <taxon>Armillaria</taxon>
    </lineage>
</organism>
<dbReference type="Proteomes" id="UP001175228">
    <property type="component" value="Unassembled WGS sequence"/>
</dbReference>
<feature type="compositionally biased region" description="Pro residues" evidence="1">
    <location>
        <begin position="56"/>
        <end position="68"/>
    </location>
</feature>
<name>A0AA39UDU7_9AGAR</name>
<evidence type="ECO:0000313" key="3">
    <source>
        <dbReference type="Proteomes" id="UP001175228"/>
    </source>
</evidence>
<proteinExistence type="predicted"/>
<evidence type="ECO:0000256" key="1">
    <source>
        <dbReference type="SAM" id="MobiDB-lite"/>
    </source>
</evidence>
<keyword evidence="3" id="KW-1185">Reference proteome</keyword>
<feature type="compositionally biased region" description="Basic and acidic residues" evidence="1">
    <location>
        <begin position="174"/>
        <end position="192"/>
    </location>
</feature>
<feature type="compositionally biased region" description="Pro residues" evidence="1">
    <location>
        <begin position="1"/>
        <end position="10"/>
    </location>
</feature>
<comment type="caution">
    <text evidence="2">The sequence shown here is derived from an EMBL/GenBank/DDBJ whole genome shotgun (WGS) entry which is preliminary data.</text>
</comment>